<gene>
    <name evidence="1" type="ORF">GALL_208750</name>
</gene>
<dbReference type="EMBL" id="MLJW01000137">
    <property type="protein sequence ID" value="OIQ97175.1"/>
    <property type="molecule type" value="Genomic_DNA"/>
</dbReference>
<reference evidence="1" key="1">
    <citation type="submission" date="2016-10" db="EMBL/GenBank/DDBJ databases">
        <title>Sequence of Gallionella enrichment culture.</title>
        <authorList>
            <person name="Poehlein A."/>
            <person name="Muehling M."/>
            <person name="Daniel R."/>
        </authorList>
    </citation>
    <scope>NUCLEOTIDE SEQUENCE</scope>
</reference>
<dbReference type="AlphaFoldDB" id="A0A1J5RZ22"/>
<protein>
    <submittedName>
        <fullName evidence="1">Uncharacterized protein</fullName>
    </submittedName>
</protein>
<evidence type="ECO:0000313" key="1">
    <source>
        <dbReference type="EMBL" id="OIQ97175.1"/>
    </source>
</evidence>
<comment type="caution">
    <text evidence="1">The sequence shown here is derived from an EMBL/GenBank/DDBJ whole genome shotgun (WGS) entry which is preliminary data.</text>
</comment>
<sequence>MNRSVLGAALALLVAAAPLSAALAEDMPTPPPPRGARHCPDNPAGTYRFFEKSGQTEQDKARLEQLAPLARQQSFLCILAFDNPAQWQTRRMAVRRVKWVMDILTGNGVPRSIIGIEFRPAQLDPEAMRQVQVILGR</sequence>
<name>A0A1J5RZ22_9ZZZZ</name>
<proteinExistence type="predicted"/>
<accession>A0A1J5RZ22</accession>
<organism evidence="1">
    <name type="scientific">mine drainage metagenome</name>
    <dbReference type="NCBI Taxonomy" id="410659"/>
    <lineage>
        <taxon>unclassified sequences</taxon>
        <taxon>metagenomes</taxon>
        <taxon>ecological metagenomes</taxon>
    </lineage>
</organism>